<keyword evidence="9" id="KW-0418">Kinase</keyword>
<evidence type="ECO:0000259" key="15">
    <source>
        <dbReference type="Pfam" id="PF16573"/>
    </source>
</evidence>
<feature type="binding site" evidence="12">
    <location>
        <begin position="530"/>
        <end position="535"/>
    </location>
    <ligand>
        <name>ATP</name>
        <dbReference type="ChEBI" id="CHEBI:30616"/>
    </ligand>
</feature>
<keyword evidence="18" id="KW-1185">Reference proteome</keyword>
<keyword evidence="6 12" id="KW-0507">mRNA processing</keyword>
<feature type="domain" description="Clp1 P-loop" evidence="16">
    <location>
        <begin position="527"/>
        <end position="734"/>
    </location>
</feature>
<evidence type="ECO:0000256" key="3">
    <source>
        <dbReference type="ARBA" id="ARBA00007374"/>
    </source>
</evidence>
<dbReference type="GO" id="GO:0032958">
    <property type="term" value="P:inositol phosphate biosynthetic process"/>
    <property type="evidence" value="ECO:0007669"/>
    <property type="project" value="InterPro"/>
</dbReference>
<dbReference type="PANTHER" id="PTHR12755:SF6">
    <property type="entry name" value="POLYRIBONUCLEOTIDE 5'-HYDROXYL-KINASE CLP1"/>
    <property type="match status" value="1"/>
</dbReference>
<feature type="domain" description="Clp1 C-terminal" evidence="14">
    <location>
        <begin position="741"/>
        <end position="855"/>
    </location>
</feature>
<comment type="caution">
    <text evidence="17">The sequence shown here is derived from an EMBL/GenBank/DDBJ whole genome shotgun (WGS) entry which is preliminary data.</text>
</comment>
<comment type="subcellular location">
    <subcellularLocation>
        <location evidence="2 12">Nucleus</location>
    </subcellularLocation>
</comment>
<dbReference type="Gene3D" id="3.30.470.160">
    <property type="entry name" value="Inositol polyphosphate kinase"/>
    <property type="match status" value="2"/>
</dbReference>
<dbReference type="OrthoDB" id="258143at2759"/>
<evidence type="ECO:0000256" key="4">
    <source>
        <dbReference type="ARBA" id="ARBA00018706"/>
    </source>
</evidence>
<dbReference type="Pfam" id="PF16573">
    <property type="entry name" value="CLP1_N"/>
    <property type="match status" value="1"/>
</dbReference>
<dbReference type="FunCoup" id="A0A7C8MN99">
    <property type="interactions" value="743"/>
</dbReference>
<evidence type="ECO:0000256" key="2">
    <source>
        <dbReference type="ARBA" id="ARBA00004123"/>
    </source>
</evidence>
<dbReference type="InParanoid" id="A0A7C8MN99"/>
<dbReference type="InterPro" id="IPR038239">
    <property type="entry name" value="Clp1_N_sf"/>
</dbReference>
<dbReference type="InterPro" id="IPR028606">
    <property type="entry name" value="Clp1"/>
</dbReference>
<evidence type="ECO:0000313" key="18">
    <source>
        <dbReference type="Proteomes" id="UP000481858"/>
    </source>
</evidence>
<accession>A0A7C8MN99</accession>
<sequence length="862" mass="94023">MSATPELRELKRAKTAQTKPKEVPKHQDLVDYKHAVAGHDGTMCDAGGELFVKPCTQAEVDFYESAKLHPDFAELMPVFCGSLTLLNTTTAASIHEQLPGLIEQAEIPKGLKDELKSHLQPSIVPAAAQKVDVEKPLTKDAPSREELAMENKRPEAKTSPIKTDRAITLLNASYGFQKPNIMDTKMGQQLCGKEEPSANVTGPNEEGFMMYNKFWGRDDVNDSNVVESLKLFIFNEAAGIDQELGKFVAGLFANDLRRVEEVLQNEESRMYSSSLLFVFEGDGLALRAAIEKAKAEEAEIQGIRTKVVASVNKRSAPRVVSTNLRVDSGIGMDDDDLKFVTEAVAFDDEVEDVSGDDDEDYDEMSSFPHIYTLKMIDFAHAEWTPGLGPDEAVLLGATPIATTASSTTSAPTTTQTLEPFWEYRFEVPHGSTLTIKLVSGTAEKDGTELAPNTPYAFTATKSKINTWHGCTLEITAPPSGTYDAYTSEPTSDETPMVSYLNLHFKLESLRAAAQRTGQMGPRVLVVGPPNAGKSSLVRTLASWATRMGRQPLVVNTDSREGMLTLPGTLSAAVFATLIDITTDWGSLPSSGASAIPVKLPLAYYFGLPQSDDNPKLFKRMLGRLAIAATSRLAEDVDVKSAGMLIDTGGVPTSTRAAAYYDFVAHIVAEFSVNIVIVLGSERVGSEMQKRFAGQTTSAGETVTVIGLDKSGGVMERDETFMQFIRESAIKEYFFGNAKMTLSPFTQQVDFAAVSIWRINEAPSKTAADGGGITYDEGEIHTDMLEKAEPSMMMQNCVLAVAYASVHDAPDTIRDANVMGFVYVADVDEKRRRLRILTPVSARLGDRPLLWGSWPEHMVNLLI</sequence>
<dbReference type="GO" id="GO:0051731">
    <property type="term" value="F:polynucleotide 5'-hydroxyl-kinase activity"/>
    <property type="evidence" value="ECO:0007669"/>
    <property type="project" value="InterPro"/>
</dbReference>
<proteinExistence type="inferred from homology"/>
<dbReference type="Gene3D" id="2.40.30.330">
    <property type="entry name" value="Pre-mRNA cleavage complex subunit Clp1, C-terminal domain"/>
    <property type="match status" value="1"/>
</dbReference>
<comment type="similarity">
    <text evidence="12">Belongs to the Clp1 family. Clp1 subfamily.</text>
</comment>
<dbReference type="InterPro" id="IPR038286">
    <property type="entry name" value="IPK_sf"/>
</dbReference>
<feature type="region of interest" description="Disordered" evidence="13">
    <location>
        <begin position="1"/>
        <end position="24"/>
    </location>
</feature>
<dbReference type="SUPFAM" id="SSF52540">
    <property type="entry name" value="P-loop containing nucleoside triphosphate hydrolases"/>
    <property type="match status" value="2"/>
</dbReference>
<feature type="binding site" evidence="12">
    <location>
        <position position="422"/>
    </location>
    <ligand>
        <name>ATP</name>
        <dbReference type="ChEBI" id="CHEBI:30616"/>
    </ligand>
</feature>
<dbReference type="HAMAP" id="MF_03035">
    <property type="entry name" value="Clp1"/>
    <property type="match status" value="1"/>
</dbReference>
<dbReference type="Gene3D" id="2.60.120.1030">
    <property type="entry name" value="Clp1, DNA binding domain"/>
    <property type="match status" value="1"/>
</dbReference>
<keyword evidence="10 12" id="KW-0067">ATP-binding</keyword>
<evidence type="ECO:0000256" key="5">
    <source>
        <dbReference type="ARBA" id="ARBA00019824"/>
    </source>
</evidence>
<keyword evidence="11 12" id="KW-0539">Nucleus</keyword>
<evidence type="ECO:0000256" key="6">
    <source>
        <dbReference type="ARBA" id="ARBA00022664"/>
    </source>
</evidence>
<feature type="domain" description="Clp1 N-terminal" evidence="15">
    <location>
        <begin position="416"/>
        <end position="513"/>
    </location>
</feature>
<evidence type="ECO:0000256" key="9">
    <source>
        <dbReference type="ARBA" id="ARBA00022777"/>
    </source>
</evidence>
<comment type="similarity">
    <text evidence="3">Belongs to the inositol phosphokinase (IPK) family.</text>
</comment>
<dbReference type="InterPro" id="IPR027417">
    <property type="entry name" value="P-loop_NTPase"/>
</dbReference>
<evidence type="ECO:0000256" key="12">
    <source>
        <dbReference type="HAMAP-Rule" id="MF_03035"/>
    </source>
</evidence>
<dbReference type="Gene3D" id="3.40.50.300">
    <property type="entry name" value="P-loop containing nucleotide triphosphate hydrolases"/>
    <property type="match status" value="1"/>
</dbReference>
<dbReference type="EMBL" id="WUBL01000072">
    <property type="protein sequence ID" value="KAF2967210.1"/>
    <property type="molecule type" value="Genomic_DNA"/>
</dbReference>
<evidence type="ECO:0000256" key="13">
    <source>
        <dbReference type="SAM" id="MobiDB-lite"/>
    </source>
</evidence>
<comment type="function">
    <text evidence="1">Polynucleotide 5'-kinase involved in rRNA processing.</text>
</comment>
<dbReference type="GO" id="GO:0006388">
    <property type="term" value="P:tRNA splicing, via endonucleolytic cleavage and ligation"/>
    <property type="evidence" value="ECO:0007669"/>
    <property type="project" value="TreeGrafter"/>
</dbReference>
<evidence type="ECO:0000313" key="17">
    <source>
        <dbReference type="EMBL" id="KAF2967210.1"/>
    </source>
</evidence>
<evidence type="ECO:0000256" key="11">
    <source>
        <dbReference type="ARBA" id="ARBA00023242"/>
    </source>
</evidence>
<dbReference type="AlphaFoldDB" id="A0A7C8MN99"/>
<feature type="binding site" evidence="12">
    <location>
        <position position="461"/>
    </location>
    <ligand>
        <name>ATP</name>
        <dbReference type="ChEBI" id="CHEBI:30616"/>
    </ligand>
</feature>
<evidence type="ECO:0000259" key="16">
    <source>
        <dbReference type="Pfam" id="PF16575"/>
    </source>
</evidence>
<dbReference type="InterPro" id="IPR032319">
    <property type="entry name" value="CLP1_P"/>
</dbReference>
<dbReference type="InterPro" id="IPR032324">
    <property type="entry name" value="Clp1_N"/>
</dbReference>
<dbReference type="Pfam" id="PF06807">
    <property type="entry name" value="Clp1"/>
    <property type="match status" value="1"/>
</dbReference>
<dbReference type="GO" id="GO:0031124">
    <property type="term" value="P:mRNA 3'-end processing"/>
    <property type="evidence" value="ECO:0007669"/>
    <property type="project" value="UniProtKB-UniRule"/>
</dbReference>
<dbReference type="InterPro" id="IPR045116">
    <property type="entry name" value="Clp1/Grc3"/>
</dbReference>
<evidence type="ECO:0000256" key="7">
    <source>
        <dbReference type="ARBA" id="ARBA00022679"/>
    </source>
</evidence>
<feature type="compositionally biased region" description="Basic and acidic residues" evidence="13">
    <location>
        <begin position="137"/>
        <end position="156"/>
    </location>
</feature>
<dbReference type="Pfam" id="PF03770">
    <property type="entry name" value="IPK"/>
    <property type="match status" value="1"/>
</dbReference>
<dbReference type="PANTHER" id="PTHR12755">
    <property type="entry name" value="CLEAVAGE/POLYADENYLATION FACTOR IA SUBUNIT CLP1P"/>
    <property type="match status" value="1"/>
</dbReference>
<evidence type="ECO:0000259" key="14">
    <source>
        <dbReference type="Pfam" id="PF06807"/>
    </source>
</evidence>
<dbReference type="GO" id="GO:0005849">
    <property type="term" value="C:mRNA cleavage factor complex"/>
    <property type="evidence" value="ECO:0007669"/>
    <property type="project" value="UniProtKB-UniRule"/>
</dbReference>
<dbReference type="InterPro" id="IPR038238">
    <property type="entry name" value="Clp1_C_sf"/>
</dbReference>
<feature type="compositionally biased region" description="Basic and acidic residues" evidence="13">
    <location>
        <begin position="1"/>
        <end position="12"/>
    </location>
</feature>
<evidence type="ECO:0000256" key="10">
    <source>
        <dbReference type="ARBA" id="ARBA00022840"/>
    </source>
</evidence>
<keyword evidence="8 12" id="KW-0547">Nucleotide-binding</keyword>
<comment type="function">
    <text evidence="12">Required for endonucleolytic cleavage during polyadenylation-dependent pre-mRNA 3'-end formation.</text>
</comment>
<dbReference type="Proteomes" id="UP000481858">
    <property type="component" value="Unassembled WGS sequence"/>
</dbReference>
<dbReference type="InterPro" id="IPR005522">
    <property type="entry name" value="IPK"/>
</dbReference>
<evidence type="ECO:0000256" key="8">
    <source>
        <dbReference type="ARBA" id="ARBA00022741"/>
    </source>
</evidence>
<organism evidence="17 18">
    <name type="scientific">Xylaria multiplex</name>
    <dbReference type="NCBI Taxonomy" id="323545"/>
    <lineage>
        <taxon>Eukaryota</taxon>
        <taxon>Fungi</taxon>
        <taxon>Dikarya</taxon>
        <taxon>Ascomycota</taxon>
        <taxon>Pezizomycotina</taxon>
        <taxon>Sordariomycetes</taxon>
        <taxon>Xylariomycetidae</taxon>
        <taxon>Xylariales</taxon>
        <taxon>Xylariaceae</taxon>
        <taxon>Xylaria</taxon>
    </lineage>
</organism>
<keyword evidence="7" id="KW-0808">Transferase</keyword>
<dbReference type="InterPro" id="IPR010655">
    <property type="entry name" value="Clp1_C"/>
</dbReference>
<evidence type="ECO:0000256" key="1">
    <source>
        <dbReference type="ARBA" id="ARBA00003798"/>
    </source>
</evidence>
<dbReference type="Pfam" id="PF16575">
    <property type="entry name" value="CLP1_P"/>
    <property type="match status" value="1"/>
</dbReference>
<feature type="region of interest" description="Disordered" evidence="13">
    <location>
        <begin position="137"/>
        <end position="160"/>
    </location>
</feature>
<dbReference type="SUPFAM" id="SSF56104">
    <property type="entry name" value="SAICAR synthase-like"/>
    <property type="match status" value="1"/>
</dbReference>
<protein>
    <recommendedName>
        <fullName evidence="5">Polynucleotide 5'-hydroxyl-kinase GRC3</fullName>
    </recommendedName>
    <alternativeName>
        <fullName evidence="4">Polynucleotide 5'-hydroxyl-kinase grc3</fullName>
    </alternativeName>
</protein>
<name>A0A7C8MN99_9PEZI</name>
<reference evidence="17 18" key="1">
    <citation type="submission" date="2019-12" db="EMBL/GenBank/DDBJ databases">
        <title>Draft genome sequence of the ascomycete Xylaria multiplex DSM 110363.</title>
        <authorList>
            <person name="Buettner E."/>
            <person name="Kellner H."/>
        </authorList>
    </citation>
    <scope>NUCLEOTIDE SEQUENCE [LARGE SCALE GENOMIC DNA]</scope>
    <source>
        <strain evidence="17 18">DSM 110363</strain>
    </source>
</reference>
<gene>
    <name evidence="12" type="primary">CLP1</name>
    <name evidence="17" type="ORF">GQX73_g6398</name>
</gene>
<comment type="subunit">
    <text evidence="12">Component of a pre-mRNA cleavage factor complex. Interacts directly with PCF11.</text>
</comment>
<dbReference type="GO" id="GO:0005524">
    <property type="term" value="F:ATP binding"/>
    <property type="evidence" value="ECO:0007669"/>
    <property type="project" value="UniProtKB-UniRule"/>
</dbReference>